<reference evidence="2" key="1">
    <citation type="submission" date="2017-08" db="EMBL/GenBank/DDBJ databases">
        <authorList>
            <person name="Polle J.E."/>
            <person name="Barry K."/>
            <person name="Cushman J."/>
            <person name="Schmutz J."/>
            <person name="Tran D."/>
            <person name="Hathwaick L.T."/>
            <person name="Yim W.C."/>
            <person name="Jenkins J."/>
            <person name="Mckie-Krisberg Z.M."/>
            <person name="Prochnik S."/>
            <person name="Lindquist E."/>
            <person name="Dockter R.B."/>
            <person name="Adam C."/>
            <person name="Molina H."/>
            <person name="Bunkerborg J."/>
            <person name="Jin E."/>
            <person name="Buchheim M."/>
            <person name="Magnuson J."/>
        </authorList>
    </citation>
    <scope>NUCLEOTIDE SEQUENCE</scope>
    <source>
        <strain evidence="2">CCAP 19/18</strain>
    </source>
</reference>
<keyword evidence="3" id="KW-1185">Reference proteome</keyword>
<proteinExistence type="predicted"/>
<evidence type="ECO:0000313" key="2">
    <source>
        <dbReference type="EMBL" id="KAF5830139.1"/>
    </source>
</evidence>
<protein>
    <submittedName>
        <fullName evidence="2">Uncharacterized protein</fullName>
    </submittedName>
</protein>
<dbReference type="Proteomes" id="UP000815325">
    <property type="component" value="Unassembled WGS sequence"/>
</dbReference>
<accession>A0ABQ7G6C1</accession>
<evidence type="ECO:0000256" key="1">
    <source>
        <dbReference type="SAM" id="MobiDB-lite"/>
    </source>
</evidence>
<evidence type="ECO:0000313" key="3">
    <source>
        <dbReference type="Proteomes" id="UP000815325"/>
    </source>
</evidence>
<feature type="region of interest" description="Disordered" evidence="1">
    <location>
        <begin position="435"/>
        <end position="476"/>
    </location>
</feature>
<sequence length="598" mass="66900">MDPPSRKNLSGLDTSYYCLGRLFCSPPLEYGTKAAWRAGSSCVCLLCPCLKLCFWEWKDRLDEATLIPGLITSNTFIADYFGQSLKALKAEHKRMRPELCRKYGIHRGLGMEDMDVRFALNSITRDEMTLFYRNFATQLKWLCPAILNAFCCCFKDMTHFQEKIKSGEAYDVTCCGPFFTKPSPDYNIQDVEGQIGKNDELVILVSAPGDFHPWHGREEEGPGNVHSTFKKYADQSEGCIRFCPIQKGKSSEHGNQLVKPERLDPMDPDLRDYFVALADRDHEDLDLWKAYWISNIKREIVNAKLDYSRMLSKVTFVGIYGGREGAASERRELAKLGKIFDSRQEITEINELFIKSVACCLACGMKDVCFPGWSTGISMYQACFGRLLLCTPIKQTRLQMVFPLPSDFEEYIRNPKCTVLLDAFKNKLVEIDPPEPQEMVESKSSALQPIPASSKKCSPQSEASVAGSLSPLSSGSQDHAANLNGIDSGRWAYPPDALAKKQALCAGDLQPLLAAKETQVAGIDWAAKYRHAMERQQQAMEVLLQGGGVPRMLLLPFSSCHPMEARRSVATVGDLGKGAECLLCQRIRVCIYINEIAA</sequence>
<comment type="caution">
    <text evidence="2">The sequence shown here is derived from an EMBL/GenBank/DDBJ whole genome shotgun (WGS) entry which is preliminary data.</text>
</comment>
<organism evidence="2 3">
    <name type="scientific">Dunaliella salina</name>
    <name type="common">Green alga</name>
    <name type="synonym">Protococcus salinus</name>
    <dbReference type="NCBI Taxonomy" id="3046"/>
    <lineage>
        <taxon>Eukaryota</taxon>
        <taxon>Viridiplantae</taxon>
        <taxon>Chlorophyta</taxon>
        <taxon>core chlorophytes</taxon>
        <taxon>Chlorophyceae</taxon>
        <taxon>CS clade</taxon>
        <taxon>Chlamydomonadales</taxon>
        <taxon>Dunaliellaceae</taxon>
        <taxon>Dunaliella</taxon>
    </lineage>
</organism>
<gene>
    <name evidence="2" type="ORF">DUNSADRAFT_14957</name>
</gene>
<dbReference type="EMBL" id="MU070074">
    <property type="protein sequence ID" value="KAF5830139.1"/>
    <property type="molecule type" value="Genomic_DNA"/>
</dbReference>
<name>A0ABQ7G6C1_DUNSA</name>